<keyword evidence="1" id="KW-0732">Signal</keyword>
<evidence type="ECO:0000313" key="2">
    <source>
        <dbReference type="EMBL" id="ANP86032.1"/>
    </source>
</evidence>
<protein>
    <submittedName>
        <fullName evidence="2">Uncharacterized protein</fullName>
    </submittedName>
</protein>
<proteinExistence type="predicted"/>
<accession>A0A1B1C8B3</accession>
<dbReference type="OrthoDB" id="8400588at2"/>
<feature type="signal peptide" evidence="1">
    <location>
        <begin position="1"/>
        <end position="20"/>
    </location>
</feature>
<sequence>MKPLISTCALFLSIAAPVWADDYDTLYRGLTAASYRHLQTTYNCRAALGPSAYREARITAENVLRISGVATDIALNEVDRMVAKIETGESDTNRTSLNPCLDNTRRSLSNVRAWQKKVAVYWQ</sequence>
<gene>
    <name evidence="2" type="ORF">BA011_10040</name>
</gene>
<name>A0A1B1C8B3_RHILE</name>
<evidence type="ECO:0000256" key="1">
    <source>
        <dbReference type="SAM" id="SignalP"/>
    </source>
</evidence>
<dbReference type="AlphaFoldDB" id="A0A1B1C8B3"/>
<organism evidence="2 3">
    <name type="scientific">Rhizobium leguminosarum</name>
    <dbReference type="NCBI Taxonomy" id="384"/>
    <lineage>
        <taxon>Bacteria</taxon>
        <taxon>Pseudomonadati</taxon>
        <taxon>Pseudomonadota</taxon>
        <taxon>Alphaproteobacteria</taxon>
        <taxon>Hyphomicrobiales</taxon>
        <taxon>Rhizobiaceae</taxon>
        <taxon>Rhizobium/Agrobacterium group</taxon>
        <taxon>Rhizobium</taxon>
    </lineage>
</organism>
<dbReference type="RefSeq" id="WP_065280334.1">
    <property type="nucleotide sequence ID" value="NZ_CP016286.1"/>
</dbReference>
<reference evidence="2 3" key="1">
    <citation type="submission" date="2016-06" db="EMBL/GenBank/DDBJ databases">
        <title>Microsymbionts genomes from the relict species Vavilovia formosa.</title>
        <authorList>
            <person name="Chirak E."/>
            <person name="Kimeklis A."/>
            <person name="Andronov E."/>
        </authorList>
    </citation>
    <scope>NUCLEOTIDE SEQUENCE [LARGE SCALE GENOMIC DNA]</scope>
    <source>
        <strain evidence="2 3">Vaf10</strain>
    </source>
</reference>
<dbReference type="Proteomes" id="UP000092691">
    <property type="component" value="Chromosome"/>
</dbReference>
<feature type="chain" id="PRO_5008520661" evidence="1">
    <location>
        <begin position="21"/>
        <end position="123"/>
    </location>
</feature>
<dbReference type="EMBL" id="CP016286">
    <property type="protein sequence ID" value="ANP86032.1"/>
    <property type="molecule type" value="Genomic_DNA"/>
</dbReference>
<evidence type="ECO:0000313" key="3">
    <source>
        <dbReference type="Proteomes" id="UP000092691"/>
    </source>
</evidence>